<dbReference type="AlphaFoldDB" id="A0A9E5JYR5"/>
<reference evidence="1" key="1">
    <citation type="submission" date="2020-03" db="EMBL/GenBank/DDBJ databases">
        <authorList>
            <person name="Guo F."/>
        </authorList>
    </citation>
    <scope>NUCLEOTIDE SEQUENCE</scope>
    <source>
        <strain evidence="1">JCM 30134</strain>
    </source>
</reference>
<evidence type="ECO:0000313" key="1">
    <source>
        <dbReference type="EMBL" id="NHO64682.1"/>
    </source>
</evidence>
<comment type="caution">
    <text evidence="1">The sequence shown here is derived from an EMBL/GenBank/DDBJ whole genome shotgun (WGS) entry which is preliminary data.</text>
</comment>
<proteinExistence type="predicted"/>
<dbReference type="GO" id="GO:0005975">
    <property type="term" value="P:carbohydrate metabolic process"/>
    <property type="evidence" value="ECO:0007669"/>
    <property type="project" value="InterPro"/>
</dbReference>
<evidence type="ECO:0008006" key="3">
    <source>
        <dbReference type="Google" id="ProtNLM"/>
    </source>
</evidence>
<dbReference type="Gene3D" id="3.20.20.370">
    <property type="entry name" value="Glycoside hydrolase/deacetylase"/>
    <property type="match status" value="1"/>
</dbReference>
<keyword evidence="2" id="KW-1185">Reference proteome</keyword>
<sequence>MTTPSSPTEILITIDTEFSIAGHFQDPDNLKPVSHPLVYGETHSGQQGLGFILDTFSSYDVTGTFFVETANASYFGDGPIATVINDLQKANQDIQLHVHPVWLSFDKSVKAGQFPRQDDCAGQTYSYLKQVFSICLDTFKRLTGRMPEAIRTGNLRADVTTYQVIRDLGIPLSSNIATGVFTPPDQRLHLDSGRHHIEGVMEMPVFTYQDGNLFGRDNKKSLQITSCSWPEMKCILLQARRLGIEQVVILTHPFEFFKSADPQYKTLTRNRVNQNRLLQLCRFIKEHNQDFVAADFGSHRHCWGRDKTDPPLGIPGYYALGRKLHNKLNDSLWYY</sequence>
<dbReference type="EMBL" id="JAAONZ010000002">
    <property type="protein sequence ID" value="NHO64682.1"/>
    <property type="molecule type" value="Genomic_DNA"/>
</dbReference>
<accession>A0A9E5JYR5</accession>
<organism evidence="1 2">
    <name type="scientific">Pseudomaricurvus hydrocarbonicus</name>
    <dbReference type="NCBI Taxonomy" id="1470433"/>
    <lineage>
        <taxon>Bacteria</taxon>
        <taxon>Pseudomonadati</taxon>
        <taxon>Pseudomonadota</taxon>
        <taxon>Gammaproteobacteria</taxon>
        <taxon>Cellvibrionales</taxon>
        <taxon>Cellvibrionaceae</taxon>
        <taxon>Pseudomaricurvus</taxon>
    </lineage>
</organism>
<dbReference type="SUPFAM" id="SSF88713">
    <property type="entry name" value="Glycoside hydrolase/deacetylase"/>
    <property type="match status" value="1"/>
</dbReference>
<gene>
    <name evidence="1" type="ORF">G8770_03875</name>
</gene>
<protein>
    <recommendedName>
        <fullName evidence="3">Polysaccharide deacetylase</fullName>
    </recommendedName>
</protein>
<evidence type="ECO:0000313" key="2">
    <source>
        <dbReference type="Proteomes" id="UP000787472"/>
    </source>
</evidence>
<dbReference type="InterPro" id="IPR011330">
    <property type="entry name" value="Glyco_hydro/deAcase_b/a-brl"/>
</dbReference>
<dbReference type="RefSeq" id="WP_167181941.1">
    <property type="nucleotide sequence ID" value="NZ_JAAONZ010000002.1"/>
</dbReference>
<dbReference type="Proteomes" id="UP000787472">
    <property type="component" value="Unassembled WGS sequence"/>
</dbReference>
<name>A0A9E5JYR5_9GAMM</name>